<feature type="transmembrane region" description="Helical" evidence="1">
    <location>
        <begin position="12"/>
        <end position="34"/>
    </location>
</feature>
<dbReference type="InterPro" id="IPR007391">
    <property type="entry name" value="Vancomycin_resist_VanW"/>
</dbReference>
<dbReference type="InterPro" id="IPR052913">
    <property type="entry name" value="Glycopeptide_resist_protein"/>
</dbReference>
<accession>A0ABP8Y6F7</accession>
<reference evidence="3" key="1">
    <citation type="journal article" date="2019" name="Int. J. Syst. Evol. Microbiol.">
        <title>The Global Catalogue of Microorganisms (GCM) 10K type strain sequencing project: providing services to taxonomists for standard genome sequencing and annotation.</title>
        <authorList>
            <consortium name="The Broad Institute Genomics Platform"/>
            <consortium name="The Broad Institute Genome Sequencing Center for Infectious Disease"/>
            <person name="Wu L."/>
            <person name="Ma J."/>
        </authorList>
    </citation>
    <scope>NUCLEOTIDE SEQUENCE [LARGE SCALE GENOMIC DNA]</scope>
    <source>
        <strain evidence="3">JCM 18961</strain>
    </source>
</reference>
<dbReference type="Proteomes" id="UP001500556">
    <property type="component" value="Unassembled WGS sequence"/>
</dbReference>
<proteinExistence type="predicted"/>
<evidence type="ECO:0000313" key="2">
    <source>
        <dbReference type="EMBL" id="GAA4720488.1"/>
    </source>
</evidence>
<sequence>MGVGVKEGGSAGLRLGVAVAVLLAGYLGLAWFLGRHVPANTSVSGVPIGGMAPASAERTLERALASKEKAKVTLTAGDRSVDLDPAAAGLELDFPATVDGLSGFSLKPADLWDRLTGGHEEQLKTSVDRQRLEAAVTGVRSRLETQVVQGGITFPSGKVSVTRPVVGAKLSVPGTADEIAARWPARGAVAAKVDTVEPALTADEVDRAVKEFATPAMSAPVTVAVGAKRFTVKPAAYAPALSMKPDADGRLAPAVDTTKLVAAVHAAAGAAGVETKARDAKIMFRGTKPTVAPAATGVALDDKSIAATFVPALTSASRTATVATTVVLPKLTTAQAVKIMPKEVISTFTTNLPFNPPRTENIQIAARTLNGTYVGPGEQFSLNKVLGQRTAAKGYNEAPVIVNGRLTKDYGGGISQLSTTTFNAAFFSGVRIDQYLPHSFYISRYPEGREATISWPDVDQKWTNDTGYGILIQAVATDKTVTVTFHGTKVWDIQAVKGPRRNVIEPKRIVDDKKGCVPQTPTPGFDVTVSRIFKKAGKVIKTSQFSTHYIPEDDVVCTNP</sequence>
<evidence type="ECO:0000313" key="3">
    <source>
        <dbReference type="Proteomes" id="UP001500556"/>
    </source>
</evidence>
<dbReference type="PANTHER" id="PTHR35788">
    <property type="entry name" value="EXPORTED PROTEIN-RELATED"/>
    <property type="match status" value="1"/>
</dbReference>
<gene>
    <name evidence="2" type="ORF">GCM10025782_17510</name>
</gene>
<keyword evidence="1" id="KW-1133">Transmembrane helix</keyword>
<dbReference type="EMBL" id="BAABLO010000004">
    <property type="protein sequence ID" value="GAA4720488.1"/>
    <property type="molecule type" value="Genomic_DNA"/>
</dbReference>
<dbReference type="PANTHER" id="PTHR35788:SF1">
    <property type="entry name" value="EXPORTED PROTEIN"/>
    <property type="match status" value="1"/>
</dbReference>
<keyword evidence="1" id="KW-0472">Membrane</keyword>
<keyword evidence="1" id="KW-0812">Transmembrane</keyword>
<dbReference type="Pfam" id="PF04294">
    <property type="entry name" value="VanW"/>
    <property type="match status" value="1"/>
</dbReference>
<organism evidence="2 3">
    <name type="scientific">Pedococcus ginsenosidimutans</name>
    <dbReference type="NCBI Taxonomy" id="490570"/>
    <lineage>
        <taxon>Bacteria</taxon>
        <taxon>Bacillati</taxon>
        <taxon>Actinomycetota</taxon>
        <taxon>Actinomycetes</taxon>
        <taxon>Micrococcales</taxon>
        <taxon>Intrasporangiaceae</taxon>
        <taxon>Pedococcus</taxon>
    </lineage>
</organism>
<keyword evidence="3" id="KW-1185">Reference proteome</keyword>
<evidence type="ECO:0000256" key="1">
    <source>
        <dbReference type="SAM" id="Phobius"/>
    </source>
</evidence>
<comment type="caution">
    <text evidence="2">The sequence shown here is derived from an EMBL/GenBank/DDBJ whole genome shotgun (WGS) entry which is preliminary data.</text>
</comment>
<protein>
    <submittedName>
        <fullName evidence="2">VanW family protein</fullName>
    </submittedName>
</protein>
<name>A0ABP8Y6F7_9MICO</name>